<reference evidence="1 2" key="1">
    <citation type="journal article" date="2015" name="Genome Biol. Evol.">
        <title>Comparative Genomics of a Bacterivorous Green Alga Reveals Evolutionary Causalities and Consequences of Phago-Mixotrophic Mode of Nutrition.</title>
        <authorList>
            <person name="Burns J.A."/>
            <person name="Paasch A."/>
            <person name="Narechania A."/>
            <person name="Kim E."/>
        </authorList>
    </citation>
    <scope>NUCLEOTIDE SEQUENCE [LARGE SCALE GENOMIC DNA]</scope>
    <source>
        <strain evidence="1 2">PLY_AMNH</strain>
    </source>
</reference>
<comment type="caution">
    <text evidence="1">The sequence shown here is derived from an EMBL/GenBank/DDBJ whole genome shotgun (WGS) entry which is preliminary data.</text>
</comment>
<evidence type="ECO:0000313" key="1">
    <source>
        <dbReference type="EMBL" id="KAK3282293.1"/>
    </source>
</evidence>
<dbReference type="Proteomes" id="UP001190700">
    <property type="component" value="Unassembled WGS sequence"/>
</dbReference>
<gene>
    <name evidence="1" type="ORF">CYMTET_9963</name>
</gene>
<dbReference type="AlphaFoldDB" id="A0AAE0GQQ2"/>
<evidence type="ECO:0000313" key="2">
    <source>
        <dbReference type="Proteomes" id="UP001190700"/>
    </source>
</evidence>
<dbReference type="EMBL" id="LGRX02003388">
    <property type="protein sequence ID" value="KAK3282293.1"/>
    <property type="molecule type" value="Genomic_DNA"/>
</dbReference>
<keyword evidence="2" id="KW-1185">Reference proteome</keyword>
<accession>A0AAE0GQQ2</accession>
<sequence>MDRKSMDRNSIDRTSIDRLLLGQPLLDPSTLEKISLERTSIDSKRVDKTWTIPAKQTCMGRTQSTSNLLETVLDSQLVGQGSLQKTNKGALPPGKYSVEEGDGNGASLSKFAHEQTVHGGGDVMRALETMKEYAASSPNVDLPLTLANSMACHEWST</sequence>
<name>A0AAE0GQQ2_9CHLO</name>
<protein>
    <submittedName>
        <fullName evidence="1">Uncharacterized protein</fullName>
    </submittedName>
</protein>
<proteinExistence type="predicted"/>
<organism evidence="1 2">
    <name type="scientific">Cymbomonas tetramitiformis</name>
    <dbReference type="NCBI Taxonomy" id="36881"/>
    <lineage>
        <taxon>Eukaryota</taxon>
        <taxon>Viridiplantae</taxon>
        <taxon>Chlorophyta</taxon>
        <taxon>Pyramimonadophyceae</taxon>
        <taxon>Pyramimonadales</taxon>
        <taxon>Pyramimonadaceae</taxon>
        <taxon>Cymbomonas</taxon>
    </lineage>
</organism>